<dbReference type="RefSeq" id="WP_091698446.1">
    <property type="nucleotide sequence ID" value="NZ_FPCG01000009.1"/>
</dbReference>
<feature type="transmembrane region" description="Helical" evidence="2">
    <location>
        <begin position="334"/>
        <end position="355"/>
    </location>
</feature>
<organism evidence="3 4">
    <name type="scientific">Micrococcus terreus</name>
    <dbReference type="NCBI Taxonomy" id="574650"/>
    <lineage>
        <taxon>Bacteria</taxon>
        <taxon>Bacillati</taxon>
        <taxon>Actinomycetota</taxon>
        <taxon>Actinomycetes</taxon>
        <taxon>Micrococcales</taxon>
        <taxon>Micrococcaceae</taxon>
        <taxon>Micrococcus</taxon>
    </lineage>
</organism>
<evidence type="ECO:0000313" key="4">
    <source>
        <dbReference type="Proteomes" id="UP000198881"/>
    </source>
</evidence>
<feature type="compositionally biased region" description="Low complexity" evidence="1">
    <location>
        <begin position="9"/>
        <end position="24"/>
    </location>
</feature>
<evidence type="ECO:0000256" key="1">
    <source>
        <dbReference type="SAM" id="MobiDB-lite"/>
    </source>
</evidence>
<proteinExistence type="predicted"/>
<keyword evidence="2" id="KW-0472">Membrane</keyword>
<dbReference type="OrthoDB" id="8477132at2"/>
<evidence type="ECO:0000256" key="2">
    <source>
        <dbReference type="SAM" id="Phobius"/>
    </source>
</evidence>
<dbReference type="EMBL" id="FPCG01000009">
    <property type="protein sequence ID" value="SFV24077.1"/>
    <property type="molecule type" value="Genomic_DNA"/>
</dbReference>
<feature type="transmembrane region" description="Helical" evidence="2">
    <location>
        <begin position="246"/>
        <end position="270"/>
    </location>
</feature>
<feature type="region of interest" description="Disordered" evidence="1">
    <location>
        <begin position="1"/>
        <end position="24"/>
    </location>
</feature>
<gene>
    <name evidence="3" type="ORF">SAMN04487966_109105</name>
</gene>
<sequence length="370" mass="38701">MTPAPRDPAPGSRSASSTASTGSAPAAPVHLGLIFAPDLVGRYRDPLLAELPDLLESRFPGVEWILSTATEDRDDPAEDALGLLEATRDRMLDEDWDIAVAITDEVLRQGRHTYAQQVSAAHAAGVISVPALGVTTTSARVAETVVAAVGVVLGVDPDGGGSPEAVAERARQLATDVEDRQEENVTSYTARVLGGNVRLLLGMVRTNRPWLLAVRLSKSLTVALASGVLTLVTTDLWLLSSEYSPLQMTLLGLVSVGAVTGALIVGAGLWEQARRDGEREQVTLFNAATVLTVLIGVMVLHLMLFVASLGGALLLVDADVFTEVTGEVADLPEYLKLAWLVGGLATLGGALGAGLENEAVVRAAAYTRTG</sequence>
<reference evidence="3 4" key="1">
    <citation type="submission" date="2016-10" db="EMBL/GenBank/DDBJ databases">
        <authorList>
            <person name="de Groot N.N."/>
        </authorList>
    </citation>
    <scope>NUCLEOTIDE SEQUENCE [LARGE SCALE GENOMIC DNA]</scope>
    <source>
        <strain evidence="3 4">CGMCC 1.7054</strain>
    </source>
</reference>
<keyword evidence="4" id="KW-1185">Reference proteome</keyword>
<protein>
    <submittedName>
        <fullName evidence="3">Uncharacterized protein</fullName>
    </submittedName>
</protein>
<dbReference type="Proteomes" id="UP000198881">
    <property type="component" value="Unassembled WGS sequence"/>
</dbReference>
<dbReference type="AlphaFoldDB" id="A0A1I7MQ67"/>
<feature type="transmembrane region" description="Helical" evidence="2">
    <location>
        <begin position="282"/>
        <end position="314"/>
    </location>
</feature>
<name>A0A1I7MQ67_9MICC</name>
<accession>A0A1I7MQ67</accession>
<feature type="transmembrane region" description="Helical" evidence="2">
    <location>
        <begin position="220"/>
        <end position="240"/>
    </location>
</feature>
<keyword evidence="2" id="KW-1133">Transmembrane helix</keyword>
<keyword evidence="2" id="KW-0812">Transmembrane</keyword>
<evidence type="ECO:0000313" key="3">
    <source>
        <dbReference type="EMBL" id="SFV24077.1"/>
    </source>
</evidence>